<evidence type="ECO:0000313" key="2">
    <source>
        <dbReference type="EMBL" id="EXB52678.1"/>
    </source>
</evidence>
<proteinExistence type="predicted"/>
<dbReference type="Proteomes" id="UP000030645">
    <property type="component" value="Unassembled WGS sequence"/>
</dbReference>
<keyword evidence="1" id="KW-1133">Transmembrane helix</keyword>
<keyword evidence="1" id="KW-0812">Transmembrane</keyword>
<organism evidence="2 3">
    <name type="scientific">Morus notabilis</name>
    <dbReference type="NCBI Taxonomy" id="981085"/>
    <lineage>
        <taxon>Eukaryota</taxon>
        <taxon>Viridiplantae</taxon>
        <taxon>Streptophyta</taxon>
        <taxon>Embryophyta</taxon>
        <taxon>Tracheophyta</taxon>
        <taxon>Spermatophyta</taxon>
        <taxon>Magnoliopsida</taxon>
        <taxon>eudicotyledons</taxon>
        <taxon>Gunneridae</taxon>
        <taxon>Pentapetalae</taxon>
        <taxon>rosids</taxon>
        <taxon>fabids</taxon>
        <taxon>Rosales</taxon>
        <taxon>Moraceae</taxon>
        <taxon>Moreae</taxon>
        <taxon>Morus</taxon>
    </lineage>
</organism>
<reference evidence="3" key="1">
    <citation type="submission" date="2013-01" db="EMBL/GenBank/DDBJ databases">
        <title>Draft Genome Sequence of a Mulberry Tree, Morus notabilis C.K. Schneid.</title>
        <authorList>
            <person name="He N."/>
            <person name="Zhao S."/>
        </authorList>
    </citation>
    <scope>NUCLEOTIDE SEQUENCE</scope>
</reference>
<protein>
    <submittedName>
        <fullName evidence="2">Uncharacterized protein</fullName>
    </submittedName>
</protein>
<dbReference type="AlphaFoldDB" id="W9QSF9"/>
<sequence length="73" mass="8494">MRGKDVLVHSWKWKGLYMWHMLLASLMALLVSVPFMRCEITDMALVFWIIAVMNSYAYDGIGNFLLVTVLNLR</sequence>
<evidence type="ECO:0000256" key="1">
    <source>
        <dbReference type="SAM" id="Phobius"/>
    </source>
</evidence>
<feature type="transmembrane region" description="Helical" evidence="1">
    <location>
        <begin position="45"/>
        <end position="70"/>
    </location>
</feature>
<keyword evidence="1" id="KW-0472">Membrane</keyword>
<gene>
    <name evidence="2" type="ORF">L484_022455</name>
</gene>
<name>W9QSF9_9ROSA</name>
<dbReference type="EMBL" id="KE344072">
    <property type="protein sequence ID" value="EXB52678.1"/>
    <property type="molecule type" value="Genomic_DNA"/>
</dbReference>
<accession>W9QSF9</accession>
<keyword evidence="3" id="KW-1185">Reference proteome</keyword>
<feature type="transmembrane region" description="Helical" evidence="1">
    <location>
        <begin position="16"/>
        <end position="33"/>
    </location>
</feature>
<evidence type="ECO:0000313" key="3">
    <source>
        <dbReference type="Proteomes" id="UP000030645"/>
    </source>
</evidence>